<feature type="region of interest" description="Disordered" evidence="1">
    <location>
        <begin position="128"/>
        <end position="155"/>
    </location>
</feature>
<protein>
    <submittedName>
        <fullName evidence="2">Uncharacterized protein</fullName>
    </submittedName>
</protein>
<dbReference type="AlphaFoldDB" id="A0AAP0K8P8"/>
<feature type="compositionally biased region" description="Low complexity" evidence="1">
    <location>
        <begin position="24"/>
        <end position="46"/>
    </location>
</feature>
<feature type="compositionally biased region" description="Basic residues" evidence="1">
    <location>
        <begin position="10"/>
        <end position="23"/>
    </location>
</feature>
<evidence type="ECO:0000313" key="3">
    <source>
        <dbReference type="Proteomes" id="UP001419268"/>
    </source>
</evidence>
<accession>A0AAP0K8P8</accession>
<comment type="caution">
    <text evidence="2">The sequence shown here is derived from an EMBL/GenBank/DDBJ whole genome shotgun (WGS) entry which is preliminary data.</text>
</comment>
<evidence type="ECO:0000256" key="1">
    <source>
        <dbReference type="SAM" id="MobiDB-lite"/>
    </source>
</evidence>
<proteinExistence type="predicted"/>
<evidence type="ECO:0000313" key="2">
    <source>
        <dbReference type="EMBL" id="KAK9147209.1"/>
    </source>
</evidence>
<feature type="region of interest" description="Disordered" evidence="1">
    <location>
        <begin position="1"/>
        <end position="46"/>
    </location>
</feature>
<dbReference type="Proteomes" id="UP001419268">
    <property type="component" value="Unassembled WGS sequence"/>
</dbReference>
<sequence>MRNPPSLSDRHRHRPRSRLRRLRSAAAMARPRAELPAPASSSSAPPSLSHFSLLFSLLNHATDLATYRRQINVYRDRRRSIIKNRSSATDKSIADLSLTTKRYLQPGALLLVPANPNFTTFVAEDHRRRIVAEDPPPPPSPSSSSSTAIVDVDRD</sequence>
<gene>
    <name evidence="2" type="ORF">Scep_005966</name>
</gene>
<reference evidence="2 3" key="1">
    <citation type="submission" date="2024-01" db="EMBL/GenBank/DDBJ databases">
        <title>Genome assemblies of Stephania.</title>
        <authorList>
            <person name="Yang L."/>
        </authorList>
    </citation>
    <scope>NUCLEOTIDE SEQUENCE [LARGE SCALE GENOMIC DNA]</scope>
    <source>
        <strain evidence="2">JXDWG</strain>
        <tissue evidence="2">Leaf</tissue>
    </source>
</reference>
<organism evidence="2 3">
    <name type="scientific">Stephania cephalantha</name>
    <dbReference type="NCBI Taxonomy" id="152367"/>
    <lineage>
        <taxon>Eukaryota</taxon>
        <taxon>Viridiplantae</taxon>
        <taxon>Streptophyta</taxon>
        <taxon>Embryophyta</taxon>
        <taxon>Tracheophyta</taxon>
        <taxon>Spermatophyta</taxon>
        <taxon>Magnoliopsida</taxon>
        <taxon>Ranunculales</taxon>
        <taxon>Menispermaceae</taxon>
        <taxon>Menispermoideae</taxon>
        <taxon>Cissampelideae</taxon>
        <taxon>Stephania</taxon>
    </lineage>
</organism>
<dbReference type="EMBL" id="JBBNAG010000003">
    <property type="protein sequence ID" value="KAK9147209.1"/>
    <property type="molecule type" value="Genomic_DNA"/>
</dbReference>
<name>A0AAP0K8P8_9MAGN</name>
<keyword evidence="3" id="KW-1185">Reference proteome</keyword>